<dbReference type="SUPFAM" id="SSF52799">
    <property type="entry name" value="(Phosphotyrosine protein) phosphatases II"/>
    <property type="match status" value="1"/>
</dbReference>
<dbReference type="AlphaFoldDB" id="A0A9N9TNJ5"/>
<dbReference type="InterPro" id="IPR035963">
    <property type="entry name" value="FERM_2"/>
</dbReference>
<evidence type="ECO:0000256" key="2">
    <source>
        <dbReference type="ARBA" id="ARBA00022949"/>
    </source>
</evidence>
<dbReference type="InterPro" id="IPR029071">
    <property type="entry name" value="Ubiquitin-like_domsf"/>
</dbReference>
<evidence type="ECO:0000256" key="3">
    <source>
        <dbReference type="SAM" id="MobiDB-lite"/>
    </source>
</evidence>
<proteinExistence type="predicted"/>
<accession>A0A9N9TNJ5</accession>
<dbReference type="GO" id="GO:0004725">
    <property type="term" value="F:protein tyrosine phosphatase activity"/>
    <property type="evidence" value="ECO:0007669"/>
    <property type="project" value="InterPro"/>
</dbReference>
<feature type="compositionally biased region" description="Basic and acidic residues" evidence="3">
    <location>
        <begin position="341"/>
        <end position="351"/>
    </location>
</feature>
<comment type="subcellular location">
    <subcellularLocation>
        <location evidence="1">Cell junction</location>
    </subcellularLocation>
</comment>
<reference evidence="8" key="1">
    <citation type="submission" date="2022-01" db="EMBL/GenBank/DDBJ databases">
        <authorList>
            <person name="King R."/>
        </authorList>
    </citation>
    <scope>NUCLEOTIDE SEQUENCE</scope>
</reference>
<gene>
    <name evidence="8" type="ORF">PHYEVI_LOCUS5157</name>
</gene>
<feature type="region of interest" description="Disordered" evidence="3">
    <location>
        <begin position="721"/>
        <end position="861"/>
    </location>
</feature>
<dbReference type="InterPro" id="IPR016130">
    <property type="entry name" value="Tyr_Pase_AS"/>
</dbReference>
<dbReference type="InterPro" id="IPR019748">
    <property type="entry name" value="FERM_central"/>
</dbReference>
<dbReference type="Gene3D" id="1.20.80.10">
    <property type="match status" value="1"/>
</dbReference>
<protein>
    <recommendedName>
        <fullName evidence="10">Tyrosine-protein phosphatase non-receptor type 14</fullName>
    </recommendedName>
</protein>
<evidence type="ECO:0000259" key="5">
    <source>
        <dbReference type="SMART" id="SM00295"/>
    </source>
</evidence>
<keyword evidence="9" id="KW-1185">Reference proteome</keyword>
<dbReference type="InterPro" id="IPR041782">
    <property type="entry name" value="PTPN14/21_FERM_C"/>
</dbReference>
<evidence type="ECO:0000259" key="6">
    <source>
        <dbReference type="SMART" id="SM00404"/>
    </source>
</evidence>
<dbReference type="Pfam" id="PF00102">
    <property type="entry name" value="Y_phosphatase"/>
    <property type="match status" value="1"/>
</dbReference>
<dbReference type="InterPro" id="IPR019747">
    <property type="entry name" value="FERM_CS"/>
</dbReference>
<feature type="domain" description="Band 4.1" evidence="5">
    <location>
        <begin position="30"/>
        <end position="236"/>
    </location>
</feature>
<dbReference type="SMART" id="SM00295">
    <property type="entry name" value="B41"/>
    <property type="match status" value="1"/>
</dbReference>
<evidence type="ECO:0000256" key="1">
    <source>
        <dbReference type="ARBA" id="ARBA00004282"/>
    </source>
</evidence>
<dbReference type="GO" id="GO:0070161">
    <property type="term" value="C:anchoring junction"/>
    <property type="evidence" value="ECO:0007669"/>
    <property type="project" value="UniProtKB-SubCell"/>
</dbReference>
<dbReference type="SUPFAM" id="SSF50729">
    <property type="entry name" value="PH domain-like"/>
    <property type="match status" value="1"/>
</dbReference>
<dbReference type="InterPro" id="IPR018980">
    <property type="entry name" value="FERM_PH-like_C"/>
</dbReference>
<dbReference type="PRINTS" id="PR00700">
    <property type="entry name" value="PRTYPHPHTASE"/>
</dbReference>
<keyword evidence="2" id="KW-0965">Cell junction</keyword>
<dbReference type="InterPro" id="IPR018979">
    <property type="entry name" value="FERM_N"/>
</dbReference>
<dbReference type="EMBL" id="OU900095">
    <property type="protein sequence ID" value="CAG9858770.1"/>
    <property type="molecule type" value="Genomic_DNA"/>
</dbReference>
<feature type="compositionally biased region" description="Polar residues" evidence="3">
    <location>
        <begin position="353"/>
        <end position="373"/>
    </location>
</feature>
<dbReference type="InterPro" id="IPR003595">
    <property type="entry name" value="Tyr_Pase_cat"/>
</dbReference>
<dbReference type="Pfam" id="PF00373">
    <property type="entry name" value="FERM_M"/>
    <property type="match status" value="1"/>
</dbReference>
<evidence type="ECO:0000259" key="4">
    <source>
        <dbReference type="SMART" id="SM00194"/>
    </source>
</evidence>
<dbReference type="CDD" id="cd17099">
    <property type="entry name" value="FERM_F1_PTPN14_like"/>
    <property type="match status" value="1"/>
</dbReference>
<dbReference type="GO" id="GO:0048513">
    <property type="term" value="P:animal organ development"/>
    <property type="evidence" value="ECO:0007669"/>
    <property type="project" value="UniProtKB-ARBA"/>
</dbReference>
<dbReference type="Pfam" id="PF09380">
    <property type="entry name" value="FERM_C"/>
    <property type="match status" value="1"/>
</dbReference>
<dbReference type="GO" id="GO:0048699">
    <property type="term" value="P:generation of neurons"/>
    <property type="evidence" value="ECO:0007669"/>
    <property type="project" value="UniProtKB-ARBA"/>
</dbReference>
<dbReference type="CDD" id="cd13188">
    <property type="entry name" value="FERM_C_PTPN14_PTPN21"/>
    <property type="match status" value="1"/>
</dbReference>
<dbReference type="PROSITE" id="PS00383">
    <property type="entry name" value="TYR_PHOSPHATASE_1"/>
    <property type="match status" value="1"/>
</dbReference>
<dbReference type="Gene3D" id="3.90.190.10">
    <property type="entry name" value="Protein tyrosine phosphatase superfamily"/>
    <property type="match status" value="1"/>
</dbReference>
<dbReference type="SUPFAM" id="SSF47031">
    <property type="entry name" value="Second domain of FERM"/>
    <property type="match status" value="1"/>
</dbReference>
<feature type="domain" description="Tyrosine-protein phosphatase" evidence="4">
    <location>
        <begin position="884"/>
        <end position="1153"/>
    </location>
</feature>
<dbReference type="SMART" id="SM00404">
    <property type="entry name" value="PTPc_motif"/>
    <property type="match status" value="1"/>
</dbReference>
<evidence type="ECO:0000313" key="8">
    <source>
        <dbReference type="EMBL" id="CAG9858770.1"/>
    </source>
</evidence>
<dbReference type="GO" id="GO:0071944">
    <property type="term" value="C:cell periphery"/>
    <property type="evidence" value="ECO:0007669"/>
    <property type="project" value="UniProtKB-ARBA"/>
</dbReference>
<dbReference type="PANTHER" id="PTHR45706">
    <property type="entry name" value="TYROSINE-PROTEIN PHOSPHATASE"/>
    <property type="match status" value="1"/>
</dbReference>
<feature type="region of interest" description="Disordered" evidence="3">
    <location>
        <begin position="331"/>
        <end position="373"/>
    </location>
</feature>
<dbReference type="InterPro" id="IPR029021">
    <property type="entry name" value="Prot-tyrosine_phosphatase-like"/>
</dbReference>
<dbReference type="Proteomes" id="UP001153712">
    <property type="component" value="Chromosome 2"/>
</dbReference>
<dbReference type="Pfam" id="PF09379">
    <property type="entry name" value="FERM_N"/>
    <property type="match status" value="1"/>
</dbReference>
<evidence type="ECO:0000259" key="7">
    <source>
        <dbReference type="SMART" id="SM01196"/>
    </source>
</evidence>
<dbReference type="SMART" id="SM00194">
    <property type="entry name" value="PTPc"/>
    <property type="match status" value="1"/>
</dbReference>
<feature type="domain" description="FERM C-terminal PH-like" evidence="7">
    <location>
        <begin position="240"/>
        <end position="326"/>
    </location>
</feature>
<evidence type="ECO:0000313" key="9">
    <source>
        <dbReference type="Proteomes" id="UP001153712"/>
    </source>
</evidence>
<dbReference type="PRINTS" id="PR00935">
    <property type="entry name" value="BAND41"/>
</dbReference>
<dbReference type="FunFam" id="3.10.20.90:FF:000039">
    <property type="entry name" value="Tyrosine-protein phosphatase non-receptor type"/>
    <property type="match status" value="1"/>
</dbReference>
<dbReference type="PANTHER" id="PTHR45706:SF1">
    <property type="entry name" value="PEZ, ISOFORM A"/>
    <property type="match status" value="1"/>
</dbReference>
<organism evidence="8 9">
    <name type="scientific">Phyllotreta striolata</name>
    <name type="common">Striped flea beetle</name>
    <name type="synonym">Crioceris striolata</name>
    <dbReference type="NCBI Taxonomy" id="444603"/>
    <lineage>
        <taxon>Eukaryota</taxon>
        <taxon>Metazoa</taxon>
        <taxon>Ecdysozoa</taxon>
        <taxon>Arthropoda</taxon>
        <taxon>Hexapoda</taxon>
        <taxon>Insecta</taxon>
        <taxon>Pterygota</taxon>
        <taxon>Neoptera</taxon>
        <taxon>Endopterygota</taxon>
        <taxon>Coleoptera</taxon>
        <taxon>Polyphaga</taxon>
        <taxon>Cucujiformia</taxon>
        <taxon>Chrysomeloidea</taxon>
        <taxon>Chrysomelidae</taxon>
        <taxon>Galerucinae</taxon>
        <taxon>Alticini</taxon>
        <taxon>Phyllotreta</taxon>
    </lineage>
</organism>
<feature type="compositionally biased region" description="Low complexity" evidence="3">
    <location>
        <begin position="798"/>
        <end position="808"/>
    </location>
</feature>
<dbReference type="InterPro" id="IPR014352">
    <property type="entry name" value="FERM/acyl-CoA-bd_prot_sf"/>
</dbReference>
<dbReference type="SMART" id="SM01196">
    <property type="entry name" value="FERM_C"/>
    <property type="match status" value="1"/>
</dbReference>
<dbReference type="InterPro" id="IPR000242">
    <property type="entry name" value="PTP_cat"/>
</dbReference>
<dbReference type="OrthoDB" id="10012364at2759"/>
<dbReference type="PROSITE" id="PS00661">
    <property type="entry name" value="FERM_2"/>
    <property type="match status" value="1"/>
</dbReference>
<feature type="compositionally biased region" description="Polar residues" evidence="3">
    <location>
        <begin position="731"/>
        <end position="744"/>
    </location>
</feature>
<dbReference type="FunFam" id="1.20.80.10:FF:000014">
    <property type="entry name" value="Tyrosine-protein phosphatase non-receptor type"/>
    <property type="match status" value="1"/>
</dbReference>
<dbReference type="SUPFAM" id="SSF54236">
    <property type="entry name" value="Ubiquitin-like"/>
    <property type="match status" value="1"/>
</dbReference>
<dbReference type="InterPro" id="IPR019749">
    <property type="entry name" value="Band_41_domain"/>
</dbReference>
<feature type="domain" description="Protein-tyrosine phosphatase catalytic" evidence="6">
    <location>
        <begin position="1038"/>
        <end position="1150"/>
    </location>
</feature>
<dbReference type="Gene3D" id="3.10.20.90">
    <property type="entry name" value="Phosphatidylinositol 3-kinase Catalytic Subunit, Chain A, domain 1"/>
    <property type="match status" value="1"/>
</dbReference>
<dbReference type="CDD" id="cd14473">
    <property type="entry name" value="FERM_B-lobe"/>
    <property type="match status" value="1"/>
</dbReference>
<dbReference type="InterPro" id="IPR011993">
    <property type="entry name" value="PH-like_dom_sf"/>
</dbReference>
<name>A0A9N9TNJ5_PHYSR</name>
<dbReference type="Gene3D" id="2.30.29.30">
    <property type="entry name" value="Pleckstrin-homology domain (PH domain)/Phosphotyrosine-binding domain (PTB)"/>
    <property type="match status" value="1"/>
</dbReference>
<evidence type="ECO:0008006" key="10">
    <source>
        <dbReference type="Google" id="ProtNLM"/>
    </source>
</evidence>
<sequence length="1158" mass="130549">MNSTCFSDLITCRMPFKLKLKKSRHYSVVSKSLFVISVEILDGTNVECTLSSESTGQDCLDVVCQKLSLNQPKFFGLQYISKSRDGNLCWLELDRPIKQQLDKHARGLCVYLRVMYYVISGVSLFNDEVTRYHYFLQLKQDVIEGKISCTPQQAVELASYSMQAEFGNFDAERHTSHYLKDFQLFPKSFTDNALLETLTEAASRQHSALHNLPQGTAEEYYICACQRLDGYGQEVYAAKDRDGVDTLIGISLMGVYISYPGGKEGRHFGWSDICNVTNHKLLFTIEPIGDAGKVEFQFSNEESAKNAWCFCVLQHIFFRQYEMNSLDNEKSLPKPPIFQQNEDKSRQKGSYEDVTNSNLQWDRPVSSTQSLSHRAQSTSCLDLNQQADLEALRSLLPSYRPAPDYETAMQQKYRNSSGAISSREPVRNAHPILYSSQPEIHQSDGYPTHLHYPDVTLTHNNIDPQKNVAYNAAFPRSSHMTENTAGVLHAYKSPPPYPANKISSNSTPDLAGISQQLKPHPGFVGNIVSGSSPDLVSGGNFYLRHIYSGHPAHPVHRSHSYLPPQHGTYENLASIFNNNMLGRPQAVIVENPNITKHIKKVYDEHGNIIYCMPANMKQILHENQLPSTGFVVTRNQNAMVAHDRHLNNSTEPIYENIPLPWQNEGEMRGRTQSIHSAPEISQVVNHSVVNAVQSQMQKLNLNNNGQQGSRENVYVNIDRLKSSSKSNVNSQNTTGGSHNTNDSMRSGHGALETTQLSDVSAAAPPSERSVDGKASSMSGVATPSFREGSAGVVDESSFDSTASSNASTKSKKRRWGILIGRSKSGEKVKSATLGREKKKKDEDQNQGNNRHRWSTGLPRFNPLPPSISKETMCQILENKLGDSQLFFEFDKIPKKKQNAEFKTALLPENATFNRFKDVLPYEDNRLRLTPTKNNKHGYINASHITATVGSKQRFYIAAQGPSTQTLPHFWQCVWEAEVYLIVQLTDPSEDITYLPDAGERCIDVDQDYQIWWEFSQKTGHCVTSKVRLCHVASRRYRTIWHLHYTDWGDQWGCPNSVSHFLGFLEEMQSVHQHSMGEIPPGHNKNPPILVHCTAGVGRTGLTILSDLLLYTVDHNQEVCIPRVVGLLRQQRAYMIQTIAQYRFVYSLLIHYLKQTRLI</sequence>